<evidence type="ECO:0008006" key="3">
    <source>
        <dbReference type="Google" id="ProtNLM"/>
    </source>
</evidence>
<comment type="caution">
    <text evidence="1">The sequence shown here is derived from an EMBL/GenBank/DDBJ whole genome shotgun (WGS) entry which is preliminary data.</text>
</comment>
<sequence length="89" mass="10098">MVGAITAVGIPHGGQVRFVIRSPMLVGVQGVREGGAAALDAWNELHSRDGRMLFLCFRSYKVANYPRVDFNDDIYFLDDRKLYHEERVL</sequence>
<protein>
    <recommendedName>
        <fullName evidence="3">DUF295 domain-containing protein</fullName>
    </recommendedName>
</protein>
<reference evidence="1 2" key="1">
    <citation type="submission" date="2019-11" db="EMBL/GenBank/DDBJ databases">
        <title>Whole genome sequence of Oryza granulata.</title>
        <authorList>
            <person name="Li W."/>
        </authorList>
    </citation>
    <scope>NUCLEOTIDE SEQUENCE [LARGE SCALE GENOMIC DNA]</scope>
    <source>
        <strain evidence="2">cv. Menghai</strain>
        <tissue evidence="1">Leaf</tissue>
    </source>
</reference>
<dbReference type="Proteomes" id="UP000479710">
    <property type="component" value="Unassembled WGS sequence"/>
</dbReference>
<proteinExistence type="predicted"/>
<evidence type="ECO:0000313" key="1">
    <source>
        <dbReference type="EMBL" id="KAF0895671.1"/>
    </source>
</evidence>
<gene>
    <name evidence="1" type="ORF">E2562_014290</name>
</gene>
<dbReference type="AlphaFoldDB" id="A0A6G1C6L1"/>
<name>A0A6G1C6L1_9ORYZ</name>
<keyword evidence="2" id="KW-1185">Reference proteome</keyword>
<organism evidence="1 2">
    <name type="scientific">Oryza meyeriana var. granulata</name>
    <dbReference type="NCBI Taxonomy" id="110450"/>
    <lineage>
        <taxon>Eukaryota</taxon>
        <taxon>Viridiplantae</taxon>
        <taxon>Streptophyta</taxon>
        <taxon>Embryophyta</taxon>
        <taxon>Tracheophyta</taxon>
        <taxon>Spermatophyta</taxon>
        <taxon>Magnoliopsida</taxon>
        <taxon>Liliopsida</taxon>
        <taxon>Poales</taxon>
        <taxon>Poaceae</taxon>
        <taxon>BOP clade</taxon>
        <taxon>Oryzoideae</taxon>
        <taxon>Oryzeae</taxon>
        <taxon>Oryzinae</taxon>
        <taxon>Oryza</taxon>
        <taxon>Oryza meyeriana</taxon>
    </lineage>
</organism>
<evidence type="ECO:0000313" key="2">
    <source>
        <dbReference type="Proteomes" id="UP000479710"/>
    </source>
</evidence>
<accession>A0A6G1C6L1</accession>
<dbReference type="EMBL" id="SPHZ02000010">
    <property type="protein sequence ID" value="KAF0895671.1"/>
    <property type="molecule type" value="Genomic_DNA"/>
</dbReference>